<protein>
    <recommendedName>
        <fullName evidence="1">Rap1a immunity protein domain-containing protein</fullName>
    </recommendedName>
</protein>
<feature type="domain" description="Rap1a immunity protein" evidence="1">
    <location>
        <begin position="3"/>
        <end position="49"/>
    </location>
</feature>
<gene>
    <name evidence="2" type="ORF">METZ01_LOCUS378030</name>
</gene>
<dbReference type="AlphaFoldDB" id="A0A382TSY8"/>
<dbReference type="InterPro" id="IPR041238">
    <property type="entry name" value="Rap1a"/>
</dbReference>
<organism evidence="2">
    <name type="scientific">marine metagenome</name>
    <dbReference type="NCBI Taxonomy" id="408172"/>
    <lineage>
        <taxon>unclassified sequences</taxon>
        <taxon>metagenomes</taxon>
        <taxon>ecological metagenomes</taxon>
    </lineage>
</organism>
<proteinExistence type="predicted"/>
<feature type="non-terminal residue" evidence="2">
    <location>
        <position position="1"/>
    </location>
</feature>
<feature type="non-terminal residue" evidence="2">
    <location>
        <position position="49"/>
    </location>
</feature>
<reference evidence="2" key="1">
    <citation type="submission" date="2018-05" db="EMBL/GenBank/DDBJ databases">
        <authorList>
            <person name="Lanie J.A."/>
            <person name="Ng W.-L."/>
            <person name="Kazmierczak K.M."/>
            <person name="Andrzejewski T.M."/>
            <person name="Davidsen T.M."/>
            <person name="Wayne K.J."/>
            <person name="Tettelin H."/>
            <person name="Glass J.I."/>
            <person name="Rusch D."/>
            <person name="Podicherti R."/>
            <person name="Tsui H.-C.T."/>
            <person name="Winkler M.E."/>
        </authorList>
    </citation>
    <scope>NUCLEOTIDE SEQUENCE</scope>
</reference>
<dbReference type="EMBL" id="UINC01138930">
    <property type="protein sequence ID" value="SVD25176.1"/>
    <property type="molecule type" value="Genomic_DNA"/>
</dbReference>
<evidence type="ECO:0000259" key="1">
    <source>
        <dbReference type="Pfam" id="PF18602"/>
    </source>
</evidence>
<evidence type="ECO:0000313" key="2">
    <source>
        <dbReference type="EMBL" id="SVD25176.1"/>
    </source>
</evidence>
<sequence>VEQDAIDAGYCLGLVHGYRDMRHYYLQDLFCPPNSVNDEQMARVVVKYL</sequence>
<accession>A0A382TSY8</accession>
<dbReference type="Pfam" id="PF18602">
    <property type="entry name" value="Rap1a"/>
    <property type="match status" value="1"/>
</dbReference>
<name>A0A382TSY8_9ZZZZ</name>